<dbReference type="Proteomes" id="UP000569329">
    <property type="component" value="Unassembled WGS sequence"/>
</dbReference>
<name>A0A839DVW8_9PSEU</name>
<evidence type="ECO:0000256" key="1">
    <source>
        <dbReference type="SAM" id="MobiDB-lite"/>
    </source>
</evidence>
<dbReference type="RefSeq" id="WP_182542866.1">
    <property type="nucleotide sequence ID" value="NZ_JACGWZ010000001.1"/>
</dbReference>
<proteinExistence type="predicted"/>
<comment type="caution">
    <text evidence="2">The sequence shown here is derived from an EMBL/GenBank/DDBJ whole genome shotgun (WGS) entry which is preliminary data.</text>
</comment>
<feature type="region of interest" description="Disordered" evidence="1">
    <location>
        <begin position="1"/>
        <end position="26"/>
    </location>
</feature>
<protein>
    <submittedName>
        <fullName evidence="2">Uncharacterized protein</fullName>
    </submittedName>
</protein>
<evidence type="ECO:0000313" key="3">
    <source>
        <dbReference type="Proteomes" id="UP000569329"/>
    </source>
</evidence>
<feature type="compositionally biased region" description="Basic and acidic residues" evidence="1">
    <location>
        <begin position="16"/>
        <end position="26"/>
    </location>
</feature>
<organism evidence="2 3">
    <name type="scientific">Halosaccharopolyspora lacisalsi</name>
    <dbReference type="NCBI Taxonomy" id="1000566"/>
    <lineage>
        <taxon>Bacteria</taxon>
        <taxon>Bacillati</taxon>
        <taxon>Actinomycetota</taxon>
        <taxon>Actinomycetes</taxon>
        <taxon>Pseudonocardiales</taxon>
        <taxon>Pseudonocardiaceae</taxon>
        <taxon>Halosaccharopolyspora</taxon>
    </lineage>
</organism>
<dbReference type="EMBL" id="JACGWZ010000001">
    <property type="protein sequence ID" value="MBA8823577.1"/>
    <property type="molecule type" value="Genomic_DNA"/>
</dbReference>
<evidence type="ECO:0000313" key="2">
    <source>
        <dbReference type="EMBL" id="MBA8823577.1"/>
    </source>
</evidence>
<keyword evidence="3" id="KW-1185">Reference proteome</keyword>
<reference evidence="2 3" key="1">
    <citation type="submission" date="2020-07" db="EMBL/GenBank/DDBJ databases">
        <title>Sequencing the genomes of 1000 actinobacteria strains.</title>
        <authorList>
            <person name="Klenk H.-P."/>
        </authorList>
    </citation>
    <scope>NUCLEOTIDE SEQUENCE [LARGE SCALE GENOMIC DNA]</scope>
    <source>
        <strain evidence="2 3">DSM 45975</strain>
    </source>
</reference>
<gene>
    <name evidence="2" type="ORF">FHX42_000906</name>
</gene>
<dbReference type="AlphaFoldDB" id="A0A839DVW8"/>
<sequence length="51" mass="5411">MDDTRRGPSTVTAGDEDGRAAEADSVDHLSVVPSEPYRALWGPTLRDLAVG</sequence>
<accession>A0A839DVW8</accession>